<evidence type="ECO:0000256" key="4">
    <source>
        <dbReference type="ARBA" id="ARBA00022679"/>
    </source>
</evidence>
<feature type="domain" description="N-acetyltransferase" evidence="7">
    <location>
        <begin position="287"/>
        <end position="428"/>
    </location>
</feature>
<dbReference type="Proteomes" id="UP000617628">
    <property type="component" value="Unassembled WGS sequence"/>
</dbReference>
<name>A0A934RX68_9BACT</name>
<dbReference type="InterPro" id="IPR000182">
    <property type="entry name" value="GNAT_dom"/>
</dbReference>
<dbReference type="InterPro" id="IPR001048">
    <property type="entry name" value="Asp/Glu/Uridylate_kinase"/>
</dbReference>
<comment type="catalytic activity">
    <reaction evidence="6">
        <text>L-glutamate + acetyl-CoA = N-acetyl-L-glutamate + CoA + H(+)</text>
        <dbReference type="Rhea" id="RHEA:24292"/>
        <dbReference type="ChEBI" id="CHEBI:15378"/>
        <dbReference type="ChEBI" id="CHEBI:29985"/>
        <dbReference type="ChEBI" id="CHEBI:44337"/>
        <dbReference type="ChEBI" id="CHEBI:57287"/>
        <dbReference type="ChEBI" id="CHEBI:57288"/>
        <dbReference type="EC" id="2.3.1.1"/>
    </reaction>
</comment>
<keyword evidence="5 8" id="KW-0012">Acyltransferase</keyword>
<dbReference type="Gene3D" id="3.40.1160.10">
    <property type="entry name" value="Acetylglutamate kinase-like"/>
    <property type="match status" value="1"/>
</dbReference>
<dbReference type="PIRSF" id="PIRSF000423">
    <property type="entry name" value="ArgA"/>
    <property type="match status" value="1"/>
</dbReference>
<evidence type="ECO:0000256" key="6">
    <source>
        <dbReference type="ARBA" id="ARBA00048372"/>
    </source>
</evidence>
<dbReference type="GO" id="GO:0006526">
    <property type="term" value="P:L-arginine biosynthetic process"/>
    <property type="evidence" value="ECO:0007669"/>
    <property type="project" value="InterPro"/>
</dbReference>
<dbReference type="CDD" id="cd04301">
    <property type="entry name" value="NAT_SF"/>
    <property type="match status" value="1"/>
</dbReference>
<accession>A0A934RX68</accession>
<dbReference type="Gene3D" id="3.40.630.30">
    <property type="match status" value="1"/>
</dbReference>
<dbReference type="NCBIfam" id="TIGR01890">
    <property type="entry name" value="N-Ac-Glu-synth"/>
    <property type="match status" value="1"/>
</dbReference>
<comment type="similarity">
    <text evidence="2">Belongs to the acetyltransferase family. ArgA subfamily.</text>
</comment>
<protein>
    <recommendedName>
        <fullName evidence="3">amino-acid N-acetyltransferase</fullName>
        <ecNumber evidence="3">2.3.1.1</ecNumber>
    </recommendedName>
</protein>
<dbReference type="AlphaFoldDB" id="A0A934RX68"/>
<proteinExistence type="inferred from homology"/>
<dbReference type="SUPFAM" id="SSF53633">
    <property type="entry name" value="Carbamate kinase-like"/>
    <property type="match status" value="1"/>
</dbReference>
<dbReference type="Pfam" id="PF00583">
    <property type="entry name" value="Acetyltransf_1"/>
    <property type="match status" value="1"/>
</dbReference>
<evidence type="ECO:0000313" key="9">
    <source>
        <dbReference type="Proteomes" id="UP000617628"/>
    </source>
</evidence>
<evidence type="ECO:0000313" key="8">
    <source>
        <dbReference type="EMBL" id="MBK1879385.1"/>
    </source>
</evidence>
<dbReference type="RefSeq" id="WP_200357598.1">
    <property type="nucleotide sequence ID" value="NZ_JAENIL010000047.1"/>
</dbReference>
<keyword evidence="9" id="KW-1185">Reference proteome</keyword>
<dbReference type="GO" id="GO:0004042">
    <property type="term" value="F:L-glutamate N-acetyltransferase activity"/>
    <property type="evidence" value="ECO:0007669"/>
    <property type="project" value="InterPro"/>
</dbReference>
<comment type="pathway">
    <text evidence="1">Amino-acid biosynthesis; L-arginine biosynthesis; N(2)-acetyl-L-ornithine from L-glutamate: step 1/4.</text>
</comment>
<evidence type="ECO:0000256" key="2">
    <source>
        <dbReference type="ARBA" id="ARBA00009145"/>
    </source>
</evidence>
<dbReference type="PANTHER" id="PTHR30602">
    <property type="entry name" value="AMINO-ACID ACETYLTRANSFERASE"/>
    <property type="match status" value="1"/>
</dbReference>
<organism evidence="8 9">
    <name type="scientific">Pelagicoccus mobilis</name>
    <dbReference type="NCBI Taxonomy" id="415221"/>
    <lineage>
        <taxon>Bacteria</taxon>
        <taxon>Pseudomonadati</taxon>
        <taxon>Verrucomicrobiota</taxon>
        <taxon>Opitutia</taxon>
        <taxon>Puniceicoccales</taxon>
        <taxon>Pelagicoccaceae</taxon>
        <taxon>Pelagicoccus</taxon>
    </lineage>
</organism>
<dbReference type="EMBL" id="JAENIL010000047">
    <property type="protein sequence ID" value="MBK1879385.1"/>
    <property type="molecule type" value="Genomic_DNA"/>
</dbReference>
<dbReference type="PANTHER" id="PTHR30602:SF12">
    <property type="entry name" value="AMINO-ACID ACETYLTRANSFERASE NAGS1, CHLOROPLASTIC-RELATED"/>
    <property type="match status" value="1"/>
</dbReference>
<dbReference type="InterPro" id="IPR016181">
    <property type="entry name" value="Acyl_CoA_acyltransferase"/>
</dbReference>
<evidence type="ECO:0000259" key="7">
    <source>
        <dbReference type="PROSITE" id="PS51186"/>
    </source>
</evidence>
<dbReference type="InterPro" id="IPR036393">
    <property type="entry name" value="AceGlu_kinase-like_sf"/>
</dbReference>
<evidence type="ECO:0000256" key="5">
    <source>
        <dbReference type="ARBA" id="ARBA00023315"/>
    </source>
</evidence>
<reference evidence="8" key="1">
    <citation type="submission" date="2021-01" db="EMBL/GenBank/DDBJ databases">
        <title>Modified the classification status of verrucomicrobia.</title>
        <authorList>
            <person name="Feng X."/>
        </authorList>
    </citation>
    <scope>NUCLEOTIDE SEQUENCE</scope>
    <source>
        <strain evidence="8">KCTC 13126</strain>
    </source>
</reference>
<dbReference type="InterPro" id="IPR010167">
    <property type="entry name" value="NH2A_AcTrfase"/>
</dbReference>
<dbReference type="SUPFAM" id="SSF55729">
    <property type="entry name" value="Acyl-CoA N-acyltransferases (Nat)"/>
    <property type="match status" value="1"/>
</dbReference>
<comment type="caution">
    <text evidence="8">The sequence shown here is derived from an EMBL/GenBank/DDBJ whole genome shotgun (WGS) entry which is preliminary data.</text>
</comment>
<gene>
    <name evidence="8" type="primary">argA</name>
    <name evidence="8" type="ORF">JIN87_21030</name>
</gene>
<evidence type="ECO:0000256" key="3">
    <source>
        <dbReference type="ARBA" id="ARBA00012697"/>
    </source>
</evidence>
<dbReference type="Pfam" id="PF00696">
    <property type="entry name" value="AA_kinase"/>
    <property type="match status" value="1"/>
</dbReference>
<sequence length="438" mass="48509">MDASDSEQTIKPTDLRGILNYVPRFLGQTFVVSLDGSIIESDNLPNLLLDIAVLRSLQINVVIVHGIGKQLADLSTLRGITPSNTDGSGPTDDATLDLAIRASSRVSHQILEALTKAKLKCAITNSIKSKPVGVLKGVDLLNTGKTDQVDADFLNHLIAKNIIPIIQPIGFDRDGHTLRINSDALAVDTAIALGATKILFLSDENGFRQDGRLTQQIPIAELEDFVASEQFSTLTPALQSKAQHALRGVKSEIARIHILDGHIYDGLIREVFSNEGVGTLIYGNEYQQIRKAKHDEVPLVYHLTRSGVAREELIDRSMSSIEEKIGNYYVYEVDGNIMACVLLDRFEEDPGLREISSLFVHPFYQRQGIGRKLVRFACQLAEKEGAERVIALSTQTQDFFTSLLGFEEVSPEILPHERKASYHANQRQSKVLLKTFKR</sequence>
<dbReference type="GO" id="GO:0005737">
    <property type="term" value="C:cytoplasm"/>
    <property type="evidence" value="ECO:0007669"/>
    <property type="project" value="InterPro"/>
</dbReference>
<keyword evidence="4 8" id="KW-0808">Transferase</keyword>
<dbReference type="PROSITE" id="PS51186">
    <property type="entry name" value="GNAT"/>
    <property type="match status" value="1"/>
</dbReference>
<dbReference type="EC" id="2.3.1.1" evidence="3"/>
<dbReference type="HAMAP" id="MF_01105">
    <property type="entry name" value="N_acetyl_glu_synth"/>
    <property type="match status" value="1"/>
</dbReference>
<evidence type="ECO:0000256" key="1">
    <source>
        <dbReference type="ARBA" id="ARBA00004925"/>
    </source>
</evidence>